<accession>A0A2G9UG47</accession>
<keyword evidence="1" id="KW-0472">Membrane</keyword>
<feature type="transmembrane region" description="Helical" evidence="1">
    <location>
        <begin position="21"/>
        <end position="46"/>
    </location>
</feature>
<keyword evidence="1" id="KW-0812">Transmembrane</keyword>
<keyword evidence="1" id="KW-1133">Transmembrane helix</keyword>
<evidence type="ECO:0000313" key="3">
    <source>
        <dbReference type="EMBL" id="PIO69166.1"/>
    </source>
</evidence>
<dbReference type="InterPro" id="IPR045357">
    <property type="entry name" value="Aminopeptidase_N-like_N"/>
</dbReference>
<dbReference type="Gene3D" id="2.60.40.1730">
    <property type="entry name" value="tricorn interacting facor f3 domain"/>
    <property type="match status" value="1"/>
</dbReference>
<evidence type="ECO:0000259" key="2">
    <source>
        <dbReference type="Pfam" id="PF17900"/>
    </source>
</evidence>
<feature type="domain" description="Aminopeptidase N-like N-terminal" evidence="2">
    <location>
        <begin position="130"/>
        <end position="185"/>
    </location>
</feature>
<sequence length="192" mass="20702">MLCSHQSVSATWSAAPAARRSSAGVCVAVLAAIVMFAFGFILGGFLHAVAFPGTGSPLALGNFSFDGNTDVAILNNQTEVDDNSSESSKEDGEVELTTDAVYSADEDNAEDDTDCREFPWKNFRLPRDVVPTSYNLTIHPNITTNNMTGSLAIDIQVLNSTKLIVLHADNLILTTFIMSVNSKRMEAEFVSF</sequence>
<gene>
    <name evidence="3" type="ORF">TELCIR_09019</name>
</gene>
<evidence type="ECO:0000313" key="4">
    <source>
        <dbReference type="Proteomes" id="UP000230423"/>
    </source>
</evidence>
<evidence type="ECO:0000256" key="1">
    <source>
        <dbReference type="SAM" id="Phobius"/>
    </source>
</evidence>
<protein>
    <recommendedName>
        <fullName evidence="2">Aminopeptidase N-like N-terminal domain-containing protein</fullName>
    </recommendedName>
</protein>
<reference evidence="3 4" key="1">
    <citation type="submission" date="2015-09" db="EMBL/GenBank/DDBJ databases">
        <title>Draft genome of the parasitic nematode Teladorsagia circumcincta isolate WARC Sus (inbred).</title>
        <authorList>
            <person name="Mitreva M."/>
        </authorList>
    </citation>
    <scope>NUCLEOTIDE SEQUENCE [LARGE SCALE GENOMIC DNA]</scope>
    <source>
        <strain evidence="3 4">S</strain>
    </source>
</reference>
<dbReference type="Pfam" id="PF17900">
    <property type="entry name" value="Peptidase_M1_N"/>
    <property type="match status" value="1"/>
</dbReference>
<organism evidence="3 4">
    <name type="scientific">Teladorsagia circumcincta</name>
    <name type="common">Brown stomach worm</name>
    <name type="synonym">Ostertagia circumcincta</name>
    <dbReference type="NCBI Taxonomy" id="45464"/>
    <lineage>
        <taxon>Eukaryota</taxon>
        <taxon>Metazoa</taxon>
        <taxon>Ecdysozoa</taxon>
        <taxon>Nematoda</taxon>
        <taxon>Chromadorea</taxon>
        <taxon>Rhabditida</taxon>
        <taxon>Rhabditina</taxon>
        <taxon>Rhabditomorpha</taxon>
        <taxon>Strongyloidea</taxon>
        <taxon>Trichostrongylidae</taxon>
        <taxon>Teladorsagia</taxon>
    </lineage>
</organism>
<proteinExistence type="predicted"/>
<keyword evidence="4" id="KW-1185">Reference proteome</keyword>
<dbReference type="Proteomes" id="UP000230423">
    <property type="component" value="Unassembled WGS sequence"/>
</dbReference>
<dbReference type="InterPro" id="IPR042097">
    <property type="entry name" value="Aminopeptidase_N-like_N_sf"/>
</dbReference>
<name>A0A2G9UG47_TELCI</name>
<dbReference type="AlphaFoldDB" id="A0A2G9UG47"/>
<dbReference type="OrthoDB" id="5866663at2759"/>
<dbReference type="SUPFAM" id="SSF63737">
    <property type="entry name" value="Leukotriene A4 hydrolase N-terminal domain"/>
    <property type="match status" value="1"/>
</dbReference>
<dbReference type="EMBL" id="KZ346756">
    <property type="protein sequence ID" value="PIO69166.1"/>
    <property type="molecule type" value="Genomic_DNA"/>
</dbReference>